<dbReference type="Pfam" id="PF00395">
    <property type="entry name" value="SLH"/>
    <property type="match status" value="3"/>
</dbReference>
<dbReference type="InterPro" id="IPR001119">
    <property type="entry name" value="SLH_dom"/>
</dbReference>
<dbReference type="EMBL" id="NVPQ01000032">
    <property type="protein sequence ID" value="PDY41135.1"/>
    <property type="molecule type" value="Genomic_DNA"/>
</dbReference>
<evidence type="ECO:0000313" key="4">
    <source>
        <dbReference type="Proteomes" id="UP000220111"/>
    </source>
</evidence>
<proteinExistence type="predicted"/>
<reference evidence="3 4" key="1">
    <citation type="submission" date="2017-09" db="EMBL/GenBank/DDBJ databases">
        <title>Large-scale bioinformatics analysis of Bacillus genomes uncovers conserved roles of natural products in bacterial physiology.</title>
        <authorList>
            <consortium name="Agbiome Team Llc"/>
            <person name="Bleich R.M."/>
            <person name="Grubbs K.J."/>
            <person name="Santa Maria K.C."/>
            <person name="Allen S.E."/>
            <person name="Farag S."/>
            <person name="Shank E.A."/>
            <person name="Bowers A."/>
        </authorList>
    </citation>
    <scope>NUCLEOTIDE SEQUENCE [LARGE SCALE GENOMIC DNA]</scope>
    <source>
        <strain evidence="3 4">AFS098222</strain>
    </source>
</reference>
<accession>A0A2A7BS44</accession>
<keyword evidence="1" id="KW-0732">Signal</keyword>
<organism evidence="3 4">
    <name type="scientific">Bacillus wiedmannii</name>
    <dbReference type="NCBI Taxonomy" id="1890302"/>
    <lineage>
        <taxon>Bacteria</taxon>
        <taxon>Bacillati</taxon>
        <taxon>Bacillota</taxon>
        <taxon>Bacilli</taxon>
        <taxon>Bacillales</taxon>
        <taxon>Bacillaceae</taxon>
        <taxon>Bacillus</taxon>
        <taxon>Bacillus cereus group</taxon>
    </lineage>
</organism>
<feature type="domain" description="SLH" evidence="2">
    <location>
        <begin position="173"/>
        <end position="229"/>
    </location>
</feature>
<name>A0A2A7BS44_9BACI</name>
<dbReference type="PANTHER" id="PTHR43308:SF1">
    <property type="entry name" value="OUTER MEMBRANE PROTEIN ALPHA"/>
    <property type="match status" value="1"/>
</dbReference>
<dbReference type="AlphaFoldDB" id="A0A2A7BS44"/>
<evidence type="ECO:0000256" key="1">
    <source>
        <dbReference type="ARBA" id="ARBA00022729"/>
    </source>
</evidence>
<gene>
    <name evidence="3" type="ORF">COO17_13305</name>
</gene>
<feature type="domain" description="SLH" evidence="2">
    <location>
        <begin position="109"/>
        <end position="172"/>
    </location>
</feature>
<dbReference type="PROSITE" id="PS51272">
    <property type="entry name" value="SLH"/>
    <property type="match status" value="3"/>
</dbReference>
<dbReference type="Proteomes" id="UP000220111">
    <property type="component" value="Unassembled WGS sequence"/>
</dbReference>
<evidence type="ECO:0000313" key="3">
    <source>
        <dbReference type="EMBL" id="PDY41135.1"/>
    </source>
</evidence>
<protein>
    <submittedName>
        <fullName evidence="3">S-layer protein</fullName>
    </submittedName>
</protein>
<dbReference type="PANTHER" id="PTHR43308">
    <property type="entry name" value="OUTER MEMBRANE PROTEIN ALPHA-RELATED"/>
    <property type="match status" value="1"/>
</dbReference>
<dbReference type="InterPro" id="IPR051465">
    <property type="entry name" value="Cell_Envelope_Struct_Comp"/>
</dbReference>
<evidence type="ECO:0000259" key="2">
    <source>
        <dbReference type="PROSITE" id="PS51272"/>
    </source>
</evidence>
<comment type="caution">
    <text evidence="3">The sequence shown here is derived from an EMBL/GenBank/DDBJ whole genome shotgun (WGS) entry which is preliminary data.</text>
</comment>
<feature type="domain" description="SLH" evidence="2">
    <location>
        <begin position="230"/>
        <end position="292"/>
    </location>
</feature>
<sequence>MCFFVCLQKNYYSFLCIFIVVHGLYNQPCKKDMMCNMIHKNVTKCVEKYIVTIPFVMYIFKKTYTYWGDNLMSKKLLKTATLLTIMGGVLFSGESNNVKAESAPLQNTNPIVFKDVPKGHWSEEAIHNLATNEIIFGYGDGIFGFGDDVTREQVAALIYRVFDIEEQDEYENPYGDIDENSTNFIEEILALTELEIFMGDEHGNFRPKATLTRAEMAQVLTNAFDLQAKGSHTFNDVSANSWATNAISAIQTNGITAGIGDNKFGPSMKVKREQYAQFLYKAILHDMEQGQQ</sequence>